<sequence length="625" mass="68899">MLLTELILAKRGPLAKVWLSAHHERKLSKQQALGVDVGESVDAILTQEVEPMTLRISGQLMLGVVRIYGRKVQYLMDDCRDTRERISMAFRPGMVDLPEDQIRANRNAITFTETGNNIDSIDLLDWNFAPVINDLPSGPRGLHTVPLTQTSLRSREYGAFNFGRPTAPSIYGDDQSSRQGSHDDATSHLDSQDFQPYDLGLGLDDMDMGLDFDMSMEVGRDAMRERSKSAVPLRSPSVLHDLLEDHGMDIDNHDTFEPIELDLGLDDLPELEERQRRETSALSTPPPESPPLVNTTIDVTPRTAKRIADAQQAQPKPKRVRVVRADEELELADEEFAPPTEEDSNILGEERFIPADPEAVRLRDIIDDPAKHFLPTVKVGADSFIFAGPAGLAPELADLFLFNTNVLRRARDEPEEDDHAAKRLRTATVEAEDEDEVGRRQSRLPSEVDFDAGMDNTFDGGFDAGNFDGGDMGDMSFGFDDLKTPPARIRDPSLAPSRAESVARAIQFGDGGDNALACFDTRTSTQAQTQTQDPSLDATQPEATGGFSKTTGMAMGVLRREIEAIEAEDKAVQFDKVAAGASKRAASAFFFELLVLGTRDAVKLEQEKAYGPIEVRAKEKLFATA</sequence>
<evidence type="ECO:0000256" key="2">
    <source>
        <dbReference type="ARBA" id="ARBA00009870"/>
    </source>
</evidence>
<dbReference type="Gene3D" id="1.10.10.580">
    <property type="entry name" value="Structural maintenance of chromosome 1. Chain E"/>
    <property type="match status" value="1"/>
</dbReference>
<dbReference type="GO" id="GO:0007064">
    <property type="term" value="P:mitotic sister chromatid cohesion"/>
    <property type="evidence" value="ECO:0007669"/>
    <property type="project" value="TreeGrafter"/>
</dbReference>
<comment type="caution">
    <text evidence="7">The sequence shown here is derived from an EMBL/GenBank/DDBJ whole genome shotgun (WGS) entry which is preliminary data.</text>
</comment>
<dbReference type="GO" id="GO:0005634">
    <property type="term" value="C:nucleus"/>
    <property type="evidence" value="ECO:0007669"/>
    <property type="project" value="UniProtKB-SubCell"/>
</dbReference>
<dbReference type="SUPFAM" id="SSF46785">
    <property type="entry name" value="Winged helix' DNA-binding domain"/>
    <property type="match status" value="1"/>
</dbReference>
<dbReference type="PANTHER" id="PTHR12585">
    <property type="entry name" value="SCC1 / RAD21 FAMILY MEMBER"/>
    <property type="match status" value="1"/>
</dbReference>
<dbReference type="AlphaFoldDB" id="A0A427Y5C4"/>
<reference evidence="7 8" key="1">
    <citation type="submission" date="2018-11" db="EMBL/GenBank/DDBJ databases">
        <title>Genome sequence of Apiotrichum porosum DSM 27194.</title>
        <authorList>
            <person name="Aliyu H."/>
            <person name="Gorte O."/>
            <person name="Ochsenreither K."/>
        </authorList>
    </citation>
    <scope>NUCLEOTIDE SEQUENCE [LARGE SCALE GENOMIC DNA]</scope>
    <source>
        <strain evidence="7 8">DSM 27194</strain>
    </source>
</reference>
<comment type="subcellular location">
    <subcellularLocation>
        <location evidence="1">Nucleus</location>
    </subcellularLocation>
</comment>
<feature type="region of interest" description="Disordered" evidence="4">
    <location>
        <begin position="524"/>
        <end position="549"/>
    </location>
</feature>
<organism evidence="7 8">
    <name type="scientific">Apiotrichum porosum</name>
    <dbReference type="NCBI Taxonomy" id="105984"/>
    <lineage>
        <taxon>Eukaryota</taxon>
        <taxon>Fungi</taxon>
        <taxon>Dikarya</taxon>
        <taxon>Basidiomycota</taxon>
        <taxon>Agaricomycotina</taxon>
        <taxon>Tremellomycetes</taxon>
        <taxon>Trichosporonales</taxon>
        <taxon>Trichosporonaceae</taxon>
        <taxon>Apiotrichum</taxon>
    </lineage>
</organism>
<keyword evidence="8" id="KW-1185">Reference proteome</keyword>
<dbReference type="STRING" id="105984.A0A427Y5C4"/>
<keyword evidence="3" id="KW-0539">Nucleus</keyword>
<evidence type="ECO:0000256" key="1">
    <source>
        <dbReference type="ARBA" id="ARBA00004123"/>
    </source>
</evidence>
<dbReference type="InterPro" id="IPR023093">
    <property type="entry name" value="ScpA-like_C"/>
</dbReference>
<dbReference type="GO" id="GO:0003682">
    <property type="term" value="F:chromatin binding"/>
    <property type="evidence" value="ECO:0007669"/>
    <property type="project" value="TreeGrafter"/>
</dbReference>
<comment type="similarity">
    <text evidence="2">Belongs to the rad21 family.</text>
</comment>
<dbReference type="RefSeq" id="XP_028479071.1">
    <property type="nucleotide sequence ID" value="XM_028620099.1"/>
</dbReference>
<dbReference type="GO" id="GO:1990414">
    <property type="term" value="P:replication-born double-strand break repair via sister chromatid exchange"/>
    <property type="evidence" value="ECO:0007669"/>
    <property type="project" value="TreeGrafter"/>
</dbReference>
<dbReference type="InterPro" id="IPR036390">
    <property type="entry name" value="WH_DNA-bd_sf"/>
</dbReference>
<gene>
    <name evidence="7" type="primary">MCD1</name>
    <name evidence="7" type="ORF">EHS24_004524</name>
</gene>
<accession>A0A427Y5C4</accession>
<feature type="domain" description="Rad21/Rec8-like protein N-terminal" evidence="6">
    <location>
        <begin position="1"/>
        <end position="104"/>
    </location>
</feature>
<feature type="compositionally biased region" description="Polar residues" evidence="4">
    <location>
        <begin position="533"/>
        <end position="549"/>
    </location>
</feature>
<feature type="region of interest" description="Disordered" evidence="4">
    <location>
        <begin position="168"/>
        <end position="194"/>
    </location>
</feature>
<evidence type="ECO:0000256" key="3">
    <source>
        <dbReference type="ARBA" id="ARBA00023242"/>
    </source>
</evidence>
<dbReference type="Pfam" id="PF04824">
    <property type="entry name" value="Rad21_Rec8"/>
    <property type="match status" value="1"/>
</dbReference>
<dbReference type="Pfam" id="PF04825">
    <property type="entry name" value="Rad21_Rec8_N"/>
    <property type="match status" value="1"/>
</dbReference>
<feature type="domain" description="Rad21/Rec8-like protein C-terminal eukaryotic" evidence="5">
    <location>
        <begin position="569"/>
        <end position="620"/>
    </location>
</feature>
<evidence type="ECO:0000256" key="4">
    <source>
        <dbReference type="SAM" id="MobiDB-lite"/>
    </source>
</evidence>
<evidence type="ECO:0000259" key="6">
    <source>
        <dbReference type="Pfam" id="PF04825"/>
    </source>
</evidence>
<dbReference type="GeneID" id="39589067"/>
<dbReference type="OrthoDB" id="10071381at2759"/>
<dbReference type="Proteomes" id="UP000279236">
    <property type="component" value="Unassembled WGS sequence"/>
</dbReference>
<dbReference type="GO" id="GO:0030892">
    <property type="term" value="C:mitotic cohesin complex"/>
    <property type="evidence" value="ECO:0007669"/>
    <property type="project" value="TreeGrafter"/>
</dbReference>
<feature type="region of interest" description="Disordered" evidence="4">
    <location>
        <begin position="273"/>
        <end position="294"/>
    </location>
</feature>
<dbReference type="InterPro" id="IPR006909">
    <property type="entry name" value="Rad21/Rec8_C_eu"/>
</dbReference>
<dbReference type="InterPro" id="IPR039781">
    <property type="entry name" value="Rad21/Rec8-like"/>
</dbReference>
<dbReference type="InterPro" id="IPR006910">
    <property type="entry name" value="Rad21_Rec8_N"/>
</dbReference>
<proteinExistence type="inferred from homology"/>
<dbReference type="PANTHER" id="PTHR12585:SF69">
    <property type="entry name" value="FI11703P"/>
    <property type="match status" value="1"/>
</dbReference>
<protein>
    <submittedName>
        <fullName evidence="7">Sister chromatid cohesion protein 1</fullName>
    </submittedName>
</protein>
<evidence type="ECO:0000313" key="7">
    <source>
        <dbReference type="EMBL" id="RSH86286.1"/>
    </source>
</evidence>
<name>A0A427Y5C4_9TREE</name>
<dbReference type="EMBL" id="RSCE01000002">
    <property type="protein sequence ID" value="RSH86286.1"/>
    <property type="molecule type" value="Genomic_DNA"/>
</dbReference>
<evidence type="ECO:0000313" key="8">
    <source>
        <dbReference type="Proteomes" id="UP000279236"/>
    </source>
</evidence>
<evidence type="ECO:0000259" key="5">
    <source>
        <dbReference type="Pfam" id="PF04824"/>
    </source>
</evidence>
<feature type="compositionally biased region" description="Basic and acidic residues" evidence="4">
    <location>
        <begin position="180"/>
        <end position="191"/>
    </location>
</feature>